<feature type="region of interest" description="Disordered" evidence="2">
    <location>
        <begin position="139"/>
        <end position="220"/>
    </location>
</feature>
<dbReference type="AlphaFoldDB" id="K0SBV1"/>
<accession>K0SBV1</accession>
<sequence>MQSSTNREEVEHRIGLLLSLCADLRLGGRRVWIRLDSNTKHDAFHEDYPPLEEVIGVDKDDMAEAFNKKGNTWRKLFKGFGEMKTGFIEGEDNNCVFVSVTSTEKGVKEDVIDLSPVGGLKMDKEMMIEVKSKLKAARKLSNLSSRPKKRPKAVDDSNISTGTSAKPATTSTSTKEPQSSKDGAPLHETCRKRKAQGEAAQISPSTACKDSSKDSSSVDKTSIAEVAAALRIELNMEEVQREVMAALERHFETANVSIPQDSDKQRLACDVLTELVSKTKTGTAELTSKTIDGKQKTRKFTILPERRGKPKPDSTKNKWAAYEGSFNLEVKHVKVQLQVNKDETSTKLRSHAYLVTPWVLLQMMVENSLLDNSFQASETWMHEDYASKIVVTYNVDKGGNDIINSIRLLNRRNGNSMDFTFPIAMVLGPVCECHEVTGKTIFDKTKPTQPFLQHLAFDSYLSVTVLHHSQAQTIVFLPTPTQERLQNRQLQANLLDESVEAVDNFQFAPSVSTTGGPPEVEIPLDAASVDFKFVTKAGDCSLAEGLQFVVDGTPVLSLRFRKPITLSAKSDAEVLIQQVMGFGSNDRKAGKSNHGRDRLKLGNFNVKLWERHREREKAAGRTDPGPCAWEPPVKRVGEFCPIACADRYATVTVGGKISLSKTAEQRTNCECLSVYYEPHLIEPWQKFCGEALHDSQGLITHLFNHIRKFCHKLDLTQPFLQSIKNALEEVAVELRRLALSNRHGDSLVAGLHRESTSMATQISKILDEATNLASKRDDKIAELENNHSSVNDGDDDADLVDAVNTEALEEEVNKLNERINKLHKDAEELVEKQQKHAEDSKYGHYILLHKGLVSFESALKKYLAPKCKRARGFLEFVLNNAIELFGGQFMAEHSGFEQVNKNAMKALEHFDNIAAAVVGACEGLPIEEEVRTRFEQFQDLAEKEFVLLKMIKSQDKLDPDEFEDVLLDFVLSWRKTLPDVDVFNKLHFIFEHYPDFVRRYQMCGRKSAESHESVHTFISRIKDMVKRMTSSEKMCSTVYARALANLKSGMAESREKDANRAPGKSGKERGHYNVSKQSSRQDESEFMAAVFGETKDVEGEDEQFIDLAEGGRIRLKHKKVYLYVKTGRAPDEWVRGLVKLNLLSNVKIEQSKLALH</sequence>
<dbReference type="EMBL" id="AGNL01018891">
    <property type="protein sequence ID" value="EJK62424.1"/>
    <property type="molecule type" value="Genomic_DNA"/>
</dbReference>
<keyword evidence="1" id="KW-0175">Coiled coil</keyword>
<feature type="region of interest" description="Disordered" evidence="2">
    <location>
        <begin position="1051"/>
        <end position="1084"/>
    </location>
</feature>
<keyword evidence="4" id="KW-1185">Reference proteome</keyword>
<comment type="caution">
    <text evidence="3">The sequence shown here is derived from an EMBL/GenBank/DDBJ whole genome shotgun (WGS) entry which is preliminary data.</text>
</comment>
<proteinExistence type="predicted"/>
<name>K0SBV1_THAOC</name>
<feature type="coiled-coil region" evidence="1">
    <location>
        <begin position="766"/>
        <end position="839"/>
    </location>
</feature>
<reference evidence="3 4" key="1">
    <citation type="journal article" date="2012" name="Genome Biol.">
        <title>Genome and low-iron response of an oceanic diatom adapted to chronic iron limitation.</title>
        <authorList>
            <person name="Lommer M."/>
            <person name="Specht M."/>
            <person name="Roy A.S."/>
            <person name="Kraemer L."/>
            <person name="Andreson R."/>
            <person name="Gutowska M.A."/>
            <person name="Wolf J."/>
            <person name="Bergner S.V."/>
            <person name="Schilhabel M.B."/>
            <person name="Klostermeier U.C."/>
            <person name="Beiko R.G."/>
            <person name="Rosenstiel P."/>
            <person name="Hippler M."/>
            <person name="Laroche J."/>
        </authorList>
    </citation>
    <scope>NUCLEOTIDE SEQUENCE [LARGE SCALE GENOMIC DNA]</scope>
    <source>
        <strain evidence="3 4">CCMP1005</strain>
    </source>
</reference>
<protein>
    <submittedName>
        <fullName evidence="3">Uncharacterized protein</fullName>
    </submittedName>
</protein>
<feature type="compositionally biased region" description="Basic and acidic residues" evidence="2">
    <location>
        <begin position="1052"/>
        <end position="1071"/>
    </location>
</feature>
<organism evidence="3 4">
    <name type="scientific">Thalassiosira oceanica</name>
    <name type="common">Marine diatom</name>
    <dbReference type="NCBI Taxonomy" id="159749"/>
    <lineage>
        <taxon>Eukaryota</taxon>
        <taxon>Sar</taxon>
        <taxon>Stramenopiles</taxon>
        <taxon>Ochrophyta</taxon>
        <taxon>Bacillariophyta</taxon>
        <taxon>Coscinodiscophyceae</taxon>
        <taxon>Thalassiosirophycidae</taxon>
        <taxon>Thalassiosirales</taxon>
        <taxon>Thalassiosiraceae</taxon>
        <taxon>Thalassiosira</taxon>
    </lineage>
</organism>
<gene>
    <name evidence="3" type="ORF">THAOC_16969</name>
</gene>
<evidence type="ECO:0000256" key="2">
    <source>
        <dbReference type="SAM" id="MobiDB-lite"/>
    </source>
</evidence>
<evidence type="ECO:0000313" key="4">
    <source>
        <dbReference type="Proteomes" id="UP000266841"/>
    </source>
</evidence>
<evidence type="ECO:0000256" key="1">
    <source>
        <dbReference type="SAM" id="Coils"/>
    </source>
</evidence>
<feature type="compositionally biased region" description="Low complexity" evidence="2">
    <location>
        <begin position="160"/>
        <end position="175"/>
    </location>
</feature>
<evidence type="ECO:0000313" key="3">
    <source>
        <dbReference type="EMBL" id="EJK62424.1"/>
    </source>
</evidence>
<dbReference type="OrthoDB" id="56443at2759"/>
<dbReference type="Proteomes" id="UP000266841">
    <property type="component" value="Unassembled WGS sequence"/>
</dbReference>